<feature type="transmembrane region" description="Helical" evidence="9">
    <location>
        <begin position="605"/>
        <end position="624"/>
    </location>
</feature>
<feature type="transmembrane region" description="Helical" evidence="9">
    <location>
        <begin position="461"/>
        <end position="480"/>
    </location>
</feature>
<keyword evidence="12" id="KW-1185">Reference proteome</keyword>
<evidence type="ECO:0000256" key="1">
    <source>
        <dbReference type="ARBA" id="ARBA00004141"/>
    </source>
</evidence>
<name>A0A507C629_9FUNG</name>
<organism evidence="11 12">
    <name type="scientific">Synchytrium microbalum</name>
    <dbReference type="NCBI Taxonomy" id="1806994"/>
    <lineage>
        <taxon>Eukaryota</taxon>
        <taxon>Fungi</taxon>
        <taxon>Fungi incertae sedis</taxon>
        <taxon>Chytridiomycota</taxon>
        <taxon>Chytridiomycota incertae sedis</taxon>
        <taxon>Chytridiomycetes</taxon>
        <taxon>Synchytriales</taxon>
        <taxon>Synchytriaceae</taxon>
        <taxon>Synchytrium</taxon>
    </lineage>
</organism>
<feature type="transmembrane region" description="Helical" evidence="9">
    <location>
        <begin position="543"/>
        <end position="562"/>
    </location>
</feature>
<keyword evidence="2 9" id="KW-0813">Transport</keyword>
<evidence type="ECO:0000256" key="4">
    <source>
        <dbReference type="ARBA" id="ARBA00022989"/>
    </source>
</evidence>
<dbReference type="SMART" id="SM00116">
    <property type="entry name" value="CBS"/>
    <property type="match status" value="2"/>
</dbReference>
<evidence type="ECO:0000313" key="11">
    <source>
        <dbReference type="EMBL" id="TPX37050.1"/>
    </source>
</evidence>
<comment type="caution">
    <text evidence="11">The sequence shown here is derived from an EMBL/GenBank/DDBJ whole genome shotgun (WGS) entry which is preliminary data.</text>
</comment>
<dbReference type="InterPro" id="IPR046342">
    <property type="entry name" value="CBS_dom_sf"/>
</dbReference>
<dbReference type="GeneID" id="42002214"/>
<keyword evidence="5 9" id="KW-0406">Ion transport</keyword>
<evidence type="ECO:0000256" key="5">
    <source>
        <dbReference type="ARBA" id="ARBA00023065"/>
    </source>
</evidence>
<dbReference type="GO" id="GO:0005769">
    <property type="term" value="C:early endosome"/>
    <property type="evidence" value="ECO:0007669"/>
    <property type="project" value="TreeGrafter"/>
</dbReference>
<dbReference type="CDD" id="cd04591">
    <property type="entry name" value="CBS_pair_voltage-gated_CLC_euk_bac"/>
    <property type="match status" value="1"/>
</dbReference>
<protein>
    <recommendedName>
        <fullName evidence="9">Chloride channel protein</fullName>
    </recommendedName>
</protein>
<dbReference type="PROSITE" id="PS51371">
    <property type="entry name" value="CBS"/>
    <property type="match status" value="2"/>
</dbReference>
<dbReference type="FunFam" id="1.10.3080.10:FF:000011">
    <property type="entry name" value="Chloride channel protein"/>
    <property type="match status" value="1"/>
</dbReference>
<dbReference type="Gene3D" id="3.90.1280.20">
    <property type="match status" value="1"/>
</dbReference>
<comment type="similarity">
    <text evidence="9">Belongs to the chloride channel (TC 2.A.49) family.</text>
</comment>
<dbReference type="PRINTS" id="PR00762">
    <property type="entry name" value="CLCHANNEL"/>
</dbReference>
<dbReference type="SUPFAM" id="SSF54631">
    <property type="entry name" value="CBS-domain pair"/>
    <property type="match status" value="1"/>
</dbReference>
<keyword evidence="6 9" id="KW-0472">Membrane</keyword>
<keyword evidence="4 9" id="KW-1133">Transmembrane helix</keyword>
<comment type="subcellular location">
    <subcellularLocation>
        <location evidence="1 9">Membrane</location>
        <topology evidence="1 9">Multi-pass membrane protein</topology>
    </subcellularLocation>
</comment>
<feature type="transmembrane region" description="Helical" evidence="9">
    <location>
        <begin position="168"/>
        <end position="192"/>
    </location>
</feature>
<dbReference type="InterPro" id="IPR001807">
    <property type="entry name" value="ClC"/>
</dbReference>
<dbReference type="EMBL" id="QEAO01000003">
    <property type="protein sequence ID" value="TPX37050.1"/>
    <property type="molecule type" value="Genomic_DNA"/>
</dbReference>
<feature type="transmembrane region" description="Helical" evidence="9">
    <location>
        <begin position="574"/>
        <end position="599"/>
    </location>
</feature>
<dbReference type="STRING" id="1806994.A0A507C629"/>
<dbReference type="GO" id="GO:0005794">
    <property type="term" value="C:Golgi apparatus"/>
    <property type="evidence" value="ECO:0007669"/>
    <property type="project" value="TreeGrafter"/>
</dbReference>
<keyword evidence="3 9" id="KW-0812">Transmembrane</keyword>
<dbReference type="AlphaFoldDB" id="A0A507C629"/>
<evidence type="ECO:0000256" key="6">
    <source>
        <dbReference type="ARBA" id="ARBA00023136"/>
    </source>
</evidence>
<feature type="transmembrane region" description="Helical" evidence="9">
    <location>
        <begin position="345"/>
        <end position="369"/>
    </location>
</feature>
<feature type="transmembrane region" description="Helical" evidence="9">
    <location>
        <begin position="517"/>
        <end position="537"/>
    </location>
</feature>
<feature type="transmembrane region" description="Helical" evidence="9">
    <location>
        <begin position="418"/>
        <end position="441"/>
    </location>
</feature>
<dbReference type="Proteomes" id="UP000319731">
    <property type="component" value="Unassembled WGS sequence"/>
</dbReference>
<proteinExistence type="inferred from homology"/>
<dbReference type="Gene3D" id="3.10.580.20">
    <property type="match status" value="1"/>
</dbReference>
<keyword evidence="7 9" id="KW-0868">Chloride</keyword>
<evidence type="ECO:0000256" key="3">
    <source>
        <dbReference type="ARBA" id="ARBA00022692"/>
    </source>
</evidence>
<feature type="domain" description="CBS" evidence="10">
    <location>
        <begin position="821"/>
        <end position="877"/>
    </location>
</feature>
<comment type="caution">
    <text evidence="9">Lacks conserved residue(s) required for the propagation of feature annotation.</text>
</comment>
<dbReference type="OrthoDB" id="431497at2759"/>
<evidence type="ECO:0000256" key="7">
    <source>
        <dbReference type="ARBA" id="ARBA00023214"/>
    </source>
</evidence>
<dbReference type="InterPro" id="IPR014743">
    <property type="entry name" value="Cl-channel_core"/>
</dbReference>
<evidence type="ECO:0000256" key="8">
    <source>
        <dbReference type="PROSITE-ProRule" id="PRU00703"/>
    </source>
</evidence>
<keyword evidence="8" id="KW-0129">CBS domain</keyword>
<feature type="transmembrane region" description="Helical" evidence="9">
    <location>
        <begin position="243"/>
        <end position="267"/>
    </location>
</feature>
<dbReference type="RefSeq" id="XP_031027120.1">
    <property type="nucleotide sequence ID" value="XM_031166917.1"/>
</dbReference>
<evidence type="ECO:0000256" key="9">
    <source>
        <dbReference type="RuleBase" id="RU361221"/>
    </source>
</evidence>
<dbReference type="SUPFAM" id="SSF81340">
    <property type="entry name" value="Clc chloride channel"/>
    <property type="match status" value="1"/>
</dbReference>
<feature type="domain" description="CBS" evidence="10">
    <location>
        <begin position="703"/>
        <end position="764"/>
    </location>
</feature>
<accession>A0A507C629</accession>
<gene>
    <name evidence="11" type="ORF">SmJEL517_g00989</name>
</gene>
<dbReference type="CDD" id="cd03684">
    <property type="entry name" value="ClC_3_like"/>
    <property type="match status" value="1"/>
</dbReference>
<dbReference type="GO" id="GO:0005886">
    <property type="term" value="C:plasma membrane"/>
    <property type="evidence" value="ECO:0007669"/>
    <property type="project" value="TreeGrafter"/>
</dbReference>
<dbReference type="Pfam" id="PF00654">
    <property type="entry name" value="Voltage_CLC"/>
    <property type="match status" value="1"/>
</dbReference>
<sequence>MASSSEGFAADSDYIEVSPLPRSSYEELIVKDQENPASLPTTSNPVAAFVSAINTLRGWFQTSSNVGGFRPLNLNASTTNLVQAGGLPASPSQVDNLATSGDDLLDEEQNNDEQVQELDVAPLYEDFTTIDWVRDMMREHRRRTRMLADQPPGLAAQVVKLWDASQSWILVTIVGICIGVVAAFVDVVAAWLGDIRMGYCQTEWYVSKKICCMGSQNADGICDDWVDWSYGISRIPHITFINVVMYTFFSSLFASSCAYLVVTLAPYAAGSGTVEIKTILGGFIIKGFLGFRTLLIKGFGLPLTVASGLAVGKEGPMIHVACCIGNVFPRLFSSYERNEARKREILSAASSAGVAVAFGAPIGGVLFSMEELSTYFPARTMLQSFYCALVASVTLSAIDPYRGKRVMYEVKYTRPWHFFELLPFLVLGVFGGLSGAFFIRMNLVMQSLRKPPDSWSKRNPVLEVALASIATAVLCYFNAFTRIDSSELLEVLFRECEGAVGEDGTGVCDKKLAGYNVFLLFVGLILRMVLTIVSFGLKVPAGIFIPSMVWGALFGRIVGIGVQTLQRTVPSWAIFAACNPDVACVTPGTYAILGAMAALCGVTRLTISLTVIMFELTGTLTYILPCMMVLMTAKLSGDAFEHGGLADIMIRINRFPFLDPREEGVESHGPPMASARVIDATEGASEASPSGATSHSKSAKSVMTPIDEIVCLYRTGSTVASIEKLLNDSDYQGFPVLHSPDDRRVFGFITRGDIKYNLDRVRANQGMLVSGSTAIYFGEHELSEFVSPTVHSGIITRRSRSGSGRSAADGSSMFLEFGPYVDKTPLTVQPRVAFEFVMDIFKKLGPRYVLVLERGLLVGLITKKDLLSSLYGEDVYTLPDITSIFGPIQLPSGSRETRMMRRMVARRIRNARLNQESEFELQPMR</sequence>
<dbReference type="GO" id="GO:0005247">
    <property type="term" value="F:voltage-gated chloride channel activity"/>
    <property type="evidence" value="ECO:0007669"/>
    <property type="project" value="TreeGrafter"/>
</dbReference>
<evidence type="ECO:0000256" key="2">
    <source>
        <dbReference type="ARBA" id="ARBA00022448"/>
    </source>
</evidence>
<evidence type="ECO:0000313" key="12">
    <source>
        <dbReference type="Proteomes" id="UP000319731"/>
    </source>
</evidence>
<dbReference type="PANTHER" id="PTHR45711:SF9">
    <property type="entry name" value="ANION_PROTON EXCHANGE TRANSPORTER GEF1"/>
    <property type="match status" value="1"/>
</dbReference>
<dbReference type="Gene3D" id="1.10.3080.10">
    <property type="entry name" value="Clc chloride channel"/>
    <property type="match status" value="1"/>
</dbReference>
<evidence type="ECO:0000259" key="10">
    <source>
        <dbReference type="PROSITE" id="PS51371"/>
    </source>
</evidence>
<dbReference type="PANTHER" id="PTHR45711">
    <property type="entry name" value="CHLORIDE CHANNEL PROTEIN"/>
    <property type="match status" value="1"/>
</dbReference>
<reference evidence="11 12" key="1">
    <citation type="journal article" date="2019" name="Sci. Rep.">
        <title>Comparative genomics of chytrid fungi reveal insights into the obligate biotrophic and pathogenic lifestyle of Synchytrium endobioticum.</title>
        <authorList>
            <person name="van de Vossenberg B.T.L.H."/>
            <person name="Warris S."/>
            <person name="Nguyen H.D.T."/>
            <person name="van Gent-Pelzer M.P.E."/>
            <person name="Joly D.L."/>
            <person name="van de Geest H.C."/>
            <person name="Bonants P.J.M."/>
            <person name="Smith D.S."/>
            <person name="Levesque C.A."/>
            <person name="van der Lee T.A.J."/>
        </authorList>
    </citation>
    <scope>NUCLEOTIDE SEQUENCE [LARGE SCALE GENOMIC DNA]</scope>
    <source>
        <strain evidence="11 12">JEL517</strain>
    </source>
</reference>
<dbReference type="InterPro" id="IPR000644">
    <property type="entry name" value="CBS_dom"/>
</dbReference>